<name>A0A447CTA5_9BRAD</name>
<proteinExistence type="predicted"/>
<feature type="compositionally biased region" description="Pro residues" evidence="1">
    <location>
        <begin position="140"/>
        <end position="153"/>
    </location>
</feature>
<feature type="region of interest" description="Disordered" evidence="1">
    <location>
        <begin position="134"/>
        <end position="165"/>
    </location>
</feature>
<dbReference type="AlphaFoldDB" id="A0A447CTA5"/>
<dbReference type="RefSeq" id="WP_129608546.1">
    <property type="nucleotide sequence ID" value="NZ_UWOC01000129.1"/>
</dbReference>
<protein>
    <submittedName>
        <fullName evidence="2">Uncharacterized protein</fullName>
    </submittedName>
</protein>
<gene>
    <name evidence="2" type="ORF">RHODGE_RHODGE_01615</name>
</gene>
<dbReference type="EMBL" id="UWOC01000129">
    <property type="protein sequence ID" value="VCU08444.1"/>
    <property type="molecule type" value="Genomic_DNA"/>
</dbReference>
<evidence type="ECO:0000256" key="1">
    <source>
        <dbReference type="SAM" id="MobiDB-lite"/>
    </source>
</evidence>
<comment type="caution">
    <text evidence="2">The sequence shown here is derived from an EMBL/GenBank/DDBJ whole genome shotgun (WGS) entry which is preliminary data.</text>
</comment>
<dbReference type="Proteomes" id="UP000289200">
    <property type="component" value="Unassembled WGS sequence"/>
</dbReference>
<evidence type="ECO:0000313" key="2">
    <source>
        <dbReference type="EMBL" id="VCU08444.1"/>
    </source>
</evidence>
<organism evidence="2 3">
    <name type="scientific">Rhodoplanes serenus</name>
    <dbReference type="NCBI Taxonomy" id="200615"/>
    <lineage>
        <taxon>Bacteria</taxon>
        <taxon>Pseudomonadati</taxon>
        <taxon>Pseudomonadota</taxon>
        <taxon>Alphaproteobacteria</taxon>
        <taxon>Hyphomicrobiales</taxon>
        <taxon>Nitrobacteraceae</taxon>
        <taxon>Rhodoplanes</taxon>
    </lineage>
</organism>
<reference evidence="3" key="1">
    <citation type="submission" date="2018-10" db="EMBL/GenBank/DDBJ databases">
        <authorList>
            <person name="Peiro R."/>
            <person name="Begona"/>
            <person name="Cbmso G."/>
            <person name="Lopez M."/>
            <person name="Gonzalez S."/>
            <person name="Sacristan E."/>
            <person name="Castillo E."/>
        </authorList>
    </citation>
    <scope>NUCLEOTIDE SEQUENCE [LARGE SCALE GENOMIC DNA]</scope>
</reference>
<accession>A0A447CTA5</accession>
<dbReference type="OrthoDB" id="8449698at2"/>
<evidence type="ECO:0000313" key="3">
    <source>
        <dbReference type="Proteomes" id="UP000289200"/>
    </source>
</evidence>
<keyword evidence="3" id="KW-1185">Reference proteome</keyword>
<sequence>MTAAERVLKQSDPADFEFRHTMNGFVGLRRYVIYVVLASSQGREKWEFAVEAEASGALRASISVSEAGTSYGGSSATPYEGQMASVPLYRLFWARVEYVLARRADWVTCDEAAREAEATNTNVAVALGGLCGPTSDGRLAPPPPRLDPLPPSAAPSAVHRRRPGA</sequence>